<gene>
    <name evidence="5" type="ordered locus">Varpa_4495</name>
</gene>
<dbReference type="KEGG" id="vpe:Varpa_4495"/>
<reference evidence="6" key="1">
    <citation type="submission" date="2010-12" db="EMBL/GenBank/DDBJ databases">
        <title>Complete sequence of Variovorax paradoxus EPS.</title>
        <authorList>
            <consortium name="US DOE Joint Genome Institute"/>
            <person name="Lucas S."/>
            <person name="Copeland A."/>
            <person name="Lapidus A."/>
            <person name="Cheng J.-F."/>
            <person name="Goodwin L."/>
            <person name="Pitluck S."/>
            <person name="Teshima H."/>
            <person name="Detter J.C."/>
            <person name="Han C."/>
            <person name="Tapia R."/>
            <person name="Land M."/>
            <person name="Hauser L."/>
            <person name="Kyrpides N."/>
            <person name="Ivanova N."/>
            <person name="Ovchinnikova G."/>
            <person name="Orwin P."/>
            <person name="Han J.-I.G."/>
            <person name="Woyke T."/>
        </authorList>
    </citation>
    <scope>NUCLEOTIDE SEQUENCE [LARGE SCALE GENOMIC DNA]</scope>
    <source>
        <strain evidence="6">EPS</strain>
    </source>
</reference>
<evidence type="ECO:0000313" key="6">
    <source>
        <dbReference type="Proteomes" id="UP000008917"/>
    </source>
</evidence>
<dbReference type="PANTHER" id="PTHR43130:SF3">
    <property type="entry name" value="HTH-TYPE TRANSCRIPTIONAL REGULATOR RV1931C"/>
    <property type="match status" value="1"/>
</dbReference>
<evidence type="ECO:0000256" key="3">
    <source>
        <dbReference type="SAM" id="MobiDB-lite"/>
    </source>
</evidence>
<dbReference type="RefSeq" id="WP_013542873.1">
    <property type="nucleotide sequence ID" value="NC_014931.1"/>
</dbReference>
<reference evidence="5 6" key="2">
    <citation type="journal article" date="2013" name="Genome Announc.">
        <title>Genome of the Root-Associated Plant Growth-Promoting Bacterium Variovorax paradoxus Strain EPS.</title>
        <authorList>
            <person name="Han J.I."/>
            <person name="Spain J.C."/>
            <person name="Leadbetter J.R."/>
            <person name="Ovchinnikova G."/>
            <person name="Goodwin L.A."/>
            <person name="Han C.S."/>
            <person name="Woyke T."/>
            <person name="Davenport K.W."/>
            <person name="Orwin P.M."/>
        </authorList>
    </citation>
    <scope>NUCLEOTIDE SEQUENCE [LARGE SCALE GENOMIC DNA]</scope>
    <source>
        <strain evidence="5 6">EPS</strain>
    </source>
</reference>
<dbReference type="STRING" id="595537.Varpa_4495"/>
<feature type="domain" description="HTH araC/xylS-type" evidence="4">
    <location>
        <begin position="231"/>
        <end position="329"/>
    </location>
</feature>
<dbReference type="Proteomes" id="UP000008917">
    <property type="component" value="Chromosome"/>
</dbReference>
<evidence type="ECO:0000313" key="5">
    <source>
        <dbReference type="EMBL" id="ADU38663.1"/>
    </source>
</evidence>
<dbReference type="Gene3D" id="3.40.50.880">
    <property type="match status" value="1"/>
</dbReference>
<feature type="region of interest" description="Disordered" evidence="3">
    <location>
        <begin position="318"/>
        <end position="350"/>
    </location>
</feature>
<dbReference type="EMBL" id="CP002417">
    <property type="protein sequence ID" value="ADU38663.1"/>
    <property type="molecule type" value="Genomic_DNA"/>
</dbReference>
<keyword evidence="2" id="KW-0804">Transcription</keyword>
<evidence type="ECO:0000256" key="1">
    <source>
        <dbReference type="ARBA" id="ARBA00023015"/>
    </source>
</evidence>
<dbReference type="InterPro" id="IPR009057">
    <property type="entry name" value="Homeodomain-like_sf"/>
</dbReference>
<dbReference type="Pfam" id="PF01965">
    <property type="entry name" value="DJ-1_PfpI"/>
    <property type="match status" value="1"/>
</dbReference>
<evidence type="ECO:0000256" key="2">
    <source>
        <dbReference type="ARBA" id="ARBA00023163"/>
    </source>
</evidence>
<dbReference type="OrthoDB" id="8543772at2"/>
<dbReference type="Gene3D" id="1.10.10.60">
    <property type="entry name" value="Homeodomain-like"/>
    <property type="match status" value="1"/>
</dbReference>
<dbReference type="InterPro" id="IPR029062">
    <property type="entry name" value="Class_I_gatase-like"/>
</dbReference>
<dbReference type="InterPro" id="IPR002818">
    <property type="entry name" value="DJ-1/PfpI"/>
</dbReference>
<proteinExistence type="predicted"/>
<protein>
    <submittedName>
        <fullName evidence="5">Transcriptional regulator, AraC family</fullName>
    </submittedName>
</protein>
<accession>E6UV69</accession>
<keyword evidence="1" id="KW-0805">Transcription regulation</keyword>
<dbReference type="PANTHER" id="PTHR43130">
    <property type="entry name" value="ARAC-FAMILY TRANSCRIPTIONAL REGULATOR"/>
    <property type="match status" value="1"/>
</dbReference>
<sequence length="350" mass="37359">MPTPTHKDEDTAVPASNVVLVVFDGVEVLDAAGPASVFSKAEEMRPGTYRLHIASPGGGTVSTNGGLQFGGTLALQQLPAAIDTLIVAGGDEPAVREAIVEHRIGAWLKDAAPGIRRVASVCSGAFALAAAGLLDGRAATTHWRWCDQLQALRPQTRVQRERIYVRDGPVWTSAGVTTGIELALALVEDDLGHGVSMDIARTLALPMLRGAEQPQLSQALQAQGAASHRLRELVAWIGTHPQEVLSVEVLAERVQMSPRNFARAFAAETGCTPARFVEQTRVAAAAQLLRQTEWPQERIAARSGFGSVDALQRAFARQHGVTPQRYRDGGDRDGGDGKRRHASTSPRGID</sequence>
<dbReference type="eggNOG" id="COG4977">
    <property type="taxonomic scope" value="Bacteria"/>
</dbReference>
<dbReference type="GO" id="GO:0043565">
    <property type="term" value="F:sequence-specific DNA binding"/>
    <property type="evidence" value="ECO:0007669"/>
    <property type="project" value="InterPro"/>
</dbReference>
<dbReference type="PROSITE" id="PS01124">
    <property type="entry name" value="HTH_ARAC_FAMILY_2"/>
    <property type="match status" value="1"/>
</dbReference>
<dbReference type="AlphaFoldDB" id="E6UV69"/>
<dbReference type="Pfam" id="PF12833">
    <property type="entry name" value="HTH_18"/>
    <property type="match status" value="1"/>
</dbReference>
<dbReference type="HOGENOM" id="CLU_000445_59_0_4"/>
<dbReference type="SUPFAM" id="SSF52317">
    <property type="entry name" value="Class I glutamine amidotransferase-like"/>
    <property type="match status" value="1"/>
</dbReference>
<dbReference type="InterPro" id="IPR018060">
    <property type="entry name" value="HTH_AraC"/>
</dbReference>
<dbReference type="CDD" id="cd03137">
    <property type="entry name" value="GATase1_AraC_1"/>
    <property type="match status" value="1"/>
</dbReference>
<dbReference type="SMART" id="SM00342">
    <property type="entry name" value="HTH_ARAC"/>
    <property type="match status" value="1"/>
</dbReference>
<feature type="compositionally biased region" description="Basic and acidic residues" evidence="3">
    <location>
        <begin position="325"/>
        <end position="337"/>
    </location>
</feature>
<dbReference type="GO" id="GO:0003700">
    <property type="term" value="F:DNA-binding transcription factor activity"/>
    <property type="evidence" value="ECO:0007669"/>
    <property type="project" value="InterPro"/>
</dbReference>
<dbReference type="InterPro" id="IPR052158">
    <property type="entry name" value="INH-QAR"/>
</dbReference>
<organism evidence="5 6">
    <name type="scientific">Variovorax paradoxus (strain EPS)</name>
    <dbReference type="NCBI Taxonomy" id="595537"/>
    <lineage>
        <taxon>Bacteria</taxon>
        <taxon>Pseudomonadati</taxon>
        <taxon>Pseudomonadota</taxon>
        <taxon>Betaproteobacteria</taxon>
        <taxon>Burkholderiales</taxon>
        <taxon>Comamonadaceae</taxon>
        <taxon>Variovorax</taxon>
    </lineage>
</organism>
<evidence type="ECO:0000259" key="4">
    <source>
        <dbReference type="PROSITE" id="PS01124"/>
    </source>
</evidence>
<name>E6UV69_VARPE</name>
<dbReference type="SUPFAM" id="SSF46689">
    <property type="entry name" value="Homeodomain-like"/>
    <property type="match status" value="2"/>
</dbReference>